<comment type="caution">
    <text evidence="2">The sequence shown here is derived from an EMBL/GenBank/DDBJ whole genome shotgun (WGS) entry which is preliminary data.</text>
</comment>
<evidence type="ECO:0000256" key="1">
    <source>
        <dbReference type="SAM" id="Phobius"/>
    </source>
</evidence>
<protein>
    <submittedName>
        <fullName evidence="2">Uncharacterized protein</fullName>
    </submittedName>
</protein>
<dbReference type="OrthoDB" id="8069917at2759"/>
<proteinExistence type="predicted"/>
<evidence type="ECO:0000313" key="2">
    <source>
        <dbReference type="EMBL" id="GBM59758.1"/>
    </source>
</evidence>
<evidence type="ECO:0000313" key="3">
    <source>
        <dbReference type="Proteomes" id="UP000499080"/>
    </source>
</evidence>
<dbReference type="Proteomes" id="UP000499080">
    <property type="component" value="Unassembled WGS sequence"/>
</dbReference>
<keyword evidence="1" id="KW-0472">Membrane</keyword>
<keyword evidence="1" id="KW-1133">Transmembrane helix</keyword>
<accession>A0A4Y2H4S1</accession>
<dbReference type="EMBL" id="BGPR01001697">
    <property type="protein sequence ID" value="GBM59758.1"/>
    <property type="molecule type" value="Genomic_DNA"/>
</dbReference>
<name>A0A4Y2H4S1_ARAVE</name>
<keyword evidence="3" id="KW-1185">Reference proteome</keyword>
<keyword evidence="1" id="KW-0812">Transmembrane</keyword>
<reference evidence="2 3" key="1">
    <citation type="journal article" date="2019" name="Sci. Rep.">
        <title>Orb-weaving spider Araneus ventricosus genome elucidates the spidroin gene catalogue.</title>
        <authorList>
            <person name="Kono N."/>
            <person name="Nakamura H."/>
            <person name="Ohtoshi R."/>
            <person name="Moran D.A.P."/>
            <person name="Shinohara A."/>
            <person name="Yoshida Y."/>
            <person name="Fujiwara M."/>
            <person name="Mori M."/>
            <person name="Tomita M."/>
            <person name="Arakawa K."/>
        </authorList>
    </citation>
    <scope>NUCLEOTIDE SEQUENCE [LARGE SCALE GENOMIC DNA]</scope>
</reference>
<feature type="transmembrane region" description="Helical" evidence="1">
    <location>
        <begin position="244"/>
        <end position="266"/>
    </location>
</feature>
<dbReference type="AlphaFoldDB" id="A0A4Y2H4S1"/>
<sequence>MRRCCQSGNSNSLLLMDSKLSPRVGRAWRPIRRLVHFGPWCINHPWPLAYRPWIAYKASDEAGDAQSQQLPSLVGLRGFSVPSWLESLSILYGFDSIDIDKVSQTSRFLIISLPDNQLSRLSPSAIEKGLYGIGGSPKSVRRLRSGDLLIETTSAFKRNLLSKHFLDYQISVTVHKTLNSCRGVISDKGLMMASELEIIEGLSKQSVIAARGKLTIFIQLRKFQVRVGLSSPIRMSKRKVCRRVLFLVSLYSLSKSTIIICQRTFIRQRSVHFMYRESYFFY</sequence>
<gene>
    <name evidence="2" type="ORF">AVEN_110028_1</name>
</gene>
<organism evidence="2 3">
    <name type="scientific">Araneus ventricosus</name>
    <name type="common">Orbweaver spider</name>
    <name type="synonym">Epeira ventricosa</name>
    <dbReference type="NCBI Taxonomy" id="182803"/>
    <lineage>
        <taxon>Eukaryota</taxon>
        <taxon>Metazoa</taxon>
        <taxon>Ecdysozoa</taxon>
        <taxon>Arthropoda</taxon>
        <taxon>Chelicerata</taxon>
        <taxon>Arachnida</taxon>
        <taxon>Araneae</taxon>
        <taxon>Araneomorphae</taxon>
        <taxon>Entelegynae</taxon>
        <taxon>Araneoidea</taxon>
        <taxon>Araneidae</taxon>
        <taxon>Araneus</taxon>
    </lineage>
</organism>